<dbReference type="Pfam" id="PF13639">
    <property type="entry name" value="zf-RING_2"/>
    <property type="match status" value="1"/>
</dbReference>
<gene>
    <name evidence="12" type="primary">RLIM</name>
    <name evidence="12" type="ORF">TSPGSL018_25017</name>
</gene>
<feature type="transmembrane region" description="Helical" evidence="10">
    <location>
        <begin position="529"/>
        <end position="549"/>
    </location>
</feature>
<evidence type="ECO:0000259" key="11">
    <source>
        <dbReference type="PROSITE" id="PS50089"/>
    </source>
</evidence>
<evidence type="ECO:0000256" key="2">
    <source>
        <dbReference type="ARBA" id="ARBA00022692"/>
    </source>
</evidence>
<protein>
    <submittedName>
        <fullName evidence="12">E3 ubiquitin-protein ligase RLIM</fullName>
    </submittedName>
</protein>
<dbReference type="PROSITE" id="PS01186">
    <property type="entry name" value="EGF_2"/>
    <property type="match status" value="1"/>
</dbReference>
<feature type="domain" description="RING-type" evidence="11">
    <location>
        <begin position="622"/>
        <end position="663"/>
    </location>
</feature>
<evidence type="ECO:0000313" key="12">
    <source>
        <dbReference type="EMBL" id="JAC74781.1"/>
    </source>
</evidence>
<evidence type="ECO:0000256" key="8">
    <source>
        <dbReference type="PROSITE-ProRule" id="PRU00175"/>
    </source>
</evidence>
<dbReference type="Gene3D" id="3.30.40.10">
    <property type="entry name" value="Zinc/RING finger domain, C3HC4 (zinc finger)"/>
    <property type="match status" value="1"/>
</dbReference>
<dbReference type="PANTHER" id="PTHR46539">
    <property type="entry name" value="E3 UBIQUITIN-PROTEIN LIGASE ATL42"/>
    <property type="match status" value="1"/>
</dbReference>
<feature type="region of interest" description="Disordered" evidence="9">
    <location>
        <begin position="596"/>
        <end position="619"/>
    </location>
</feature>
<proteinExistence type="predicted"/>
<comment type="subcellular location">
    <subcellularLocation>
        <location evidence="1">Membrane</location>
    </subcellularLocation>
</comment>
<dbReference type="EMBL" id="GBEZ01010954">
    <property type="protein sequence ID" value="JAC74781.1"/>
    <property type="molecule type" value="Transcribed_RNA"/>
</dbReference>
<reference evidence="12" key="1">
    <citation type="submission" date="2014-05" db="EMBL/GenBank/DDBJ databases">
        <title>The transcriptome of the halophilic microalga Tetraselmis sp. GSL018 isolated from the Great Salt Lake, Utah.</title>
        <authorList>
            <person name="Jinkerson R.E."/>
            <person name="D'Adamo S."/>
            <person name="Posewitz M.C."/>
        </authorList>
    </citation>
    <scope>NUCLEOTIDE SEQUENCE</scope>
    <source>
        <strain evidence="12">GSL018</strain>
    </source>
</reference>
<dbReference type="PROSITE" id="PS50089">
    <property type="entry name" value="ZF_RING_2"/>
    <property type="match status" value="1"/>
</dbReference>
<keyword evidence="7 10" id="KW-0472">Membrane</keyword>
<organism evidence="12">
    <name type="scientific">Tetraselmis sp. GSL018</name>
    <dbReference type="NCBI Taxonomy" id="582737"/>
    <lineage>
        <taxon>Eukaryota</taxon>
        <taxon>Viridiplantae</taxon>
        <taxon>Chlorophyta</taxon>
        <taxon>core chlorophytes</taxon>
        <taxon>Chlorodendrophyceae</taxon>
        <taxon>Chlorodendrales</taxon>
        <taxon>Chlorodendraceae</taxon>
        <taxon>Tetraselmis</taxon>
    </lineage>
</organism>
<feature type="compositionally biased region" description="Low complexity" evidence="9">
    <location>
        <begin position="688"/>
        <end position="702"/>
    </location>
</feature>
<dbReference type="GO" id="GO:0008270">
    <property type="term" value="F:zinc ion binding"/>
    <property type="evidence" value="ECO:0007669"/>
    <property type="project" value="UniProtKB-KW"/>
</dbReference>
<evidence type="ECO:0000256" key="9">
    <source>
        <dbReference type="SAM" id="MobiDB-lite"/>
    </source>
</evidence>
<dbReference type="AlphaFoldDB" id="A0A061RW35"/>
<evidence type="ECO:0000256" key="4">
    <source>
        <dbReference type="ARBA" id="ARBA00022771"/>
    </source>
</evidence>
<evidence type="ECO:0000256" key="10">
    <source>
        <dbReference type="SAM" id="Phobius"/>
    </source>
</evidence>
<dbReference type="PROSITE" id="PS00022">
    <property type="entry name" value="EGF_1"/>
    <property type="match status" value="1"/>
</dbReference>
<feature type="compositionally biased region" description="Polar residues" evidence="9">
    <location>
        <begin position="670"/>
        <end position="683"/>
    </location>
</feature>
<accession>A0A061RW35</accession>
<dbReference type="Gene3D" id="2.60.120.380">
    <property type="match status" value="1"/>
</dbReference>
<sequence length="745" mass="81456">MEGKSCRVGNCLPRSLLRQLVFLVCVGLFHGSDYLDLSLNNDTSVTRTAVLEPGGRDTFEIADESFAGCQGPEGPWQDQTLTRYIHVELWNNRAVQQSPASATSKDDVEEHADPMLMVAHSNAAPRAVYEAHRSNWTWTPSSTLVDYEGYRLLRPYSHVVADANQTSDQDFARWHISVWNVEMWMQHTLNYTLRVSCTAEGPCPSLYEGEACSGHGTCGAGRCECELQDGGAWGGVACDMPVGLLQSGEPAAASQAPARWRYFALEVPENTAQLLVELNRTRGDPVLFVKHRDEGFSRGGLPNVQDYDLHADQDSFRSRLNLHYVSVVDPMPGVYYVGVYNNHIYISEQAEYRVVASWGGGLEALCPADCGGDLGRGKCGATVEPPACACSEGWAGRFCEGEVTPISIGSSARKELGPAQWAFYRLELSHRNAGDWADGMIVEISTNGGHLVLIMKRGSYPTMLDNDQIFTSTNTGSAMKQFRIARADLTDGEYIFGIFNMDYYTHEVMPFEFKLRGSGTSTMLPFTPYLSIVLGVTVSLFLCLLMSICKRLAQRHGLFGYRAPGNQAINFLHAGMRQEAPIGVDRHVVESFPSYPYEIPDEERGKEPDDDTERNSSGDPSCAICLCAYEEGETMRRLPCNHEFHMKCIDQWLTQHTTCPMCRVSLVSESAPSNAQPGGQSQARDGDAIASPPGAPDSGSPSFTTAVGSFAGAEAGPSPSRIAAAEQGMQMVALRNVSSEESTGP</sequence>
<dbReference type="FunFam" id="3.30.40.10:FF:000388">
    <property type="entry name" value="Putative RING zinc finger domain superfamily protein"/>
    <property type="match status" value="1"/>
</dbReference>
<name>A0A061RW35_9CHLO</name>
<feature type="region of interest" description="Disordered" evidence="9">
    <location>
        <begin position="670"/>
        <end position="722"/>
    </location>
</feature>
<dbReference type="SMART" id="SM00184">
    <property type="entry name" value="RING"/>
    <property type="match status" value="1"/>
</dbReference>
<dbReference type="InterPro" id="IPR000742">
    <property type="entry name" value="EGF"/>
</dbReference>
<evidence type="ECO:0000256" key="6">
    <source>
        <dbReference type="ARBA" id="ARBA00022989"/>
    </source>
</evidence>
<dbReference type="PANTHER" id="PTHR46539:SF1">
    <property type="entry name" value="E3 UBIQUITIN-PROTEIN LIGASE ATL42"/>
    <property type="match status" value="1"/>
</dbReference>
<keyword evidence="5" id="KW-0862">Zinc</keyword>
<dbReference type="InterPro" id="IPR001841">
    <property type="entry name" value="Znf_RING"/>
</dbReference>
<dbReference type="GO" id="GO:0016020">
    <property type="term" value="C:membrane"/>
    <property type="evidence" value="ECO:0007669"/>
    <property type="project" value="UniProtKB-SubCell"/>
</dbReference>
<evidence type="ECO:0000256" key="7">
    <source>
        <dbReference type="ARBA" id="ARBA00023136"/>
    </source>
</evidence>
<keyword evidence="4 8" id="KW-0863">Zinc-finger</keyword>
<dbReference type="SUPFAM" id="SSF57850">
    <property type="entry name" value="RING/U-box"/>
    <property type="match status" value="1"/>
</dbReference>
<keyword evidence="3" id="KW-0479">Metal-binding</keyword>
<keyword evidence="2 10" id="KW-0812">Transmembrane</keyword>
<evidence type="ECO:0000256" key="5">
    <source>
        <dbReference type="ARBA" id="ARBA00022833"/>
    </source>
</evidence>
<dbReference type="CDD" id="cd16461">
    <property type="entry name" value="RING-H2_EL5-like"/>
    <property type="match status" value="1"/>
</dbReference>
<evidence type="ECO:0000256" key="3">
    <source>
        <dbReference type="ARBA" id="ARBA00022723"/>
    </source>
</evidence>
<keyword evidence="6 10" id="KW-1133">Transmembrane helix</keyword>
<evidence type="ECO:0000256" key="1">
    <source>
        <dbReference type="ARBA" id="ARBA00004370"/>
    </source>
</evidence>
<dbReference type="InterPro" id="IPR013083">
    <property type="entry name" value="Znf_RING/FYVE/PHD"/>
</dbReference>